<evidence type="ECO:0000259" key="3">
    <source>
        <dbReference type="PROSITE" id="PS50977"/>
    </source>
</evidence>
<dbReference type="Gene3D" id="1.10.357.10">
    <property type="entry name" value="Tetracycline Repressor, domain 2"/>
    <property type="match status" value="1"/>
</dbReference>
<dbReference type="PANTHER" id="PTHR30055">
    <property type="entry name" value="HTH-TYPE TRANSCRIPTIONAL REGULATOR RUTR"/>
    <property type="match status" value="1"/>
</dbReference>
<dbReference type="PRINTS" id="PR00455">
    <property type="entry name" value="HTHTETR"/>
</dbReference>
<dbReference type="Pfam" id="PF17929">
    <property type="entry name" value="TetR_C_34"/>
    <property type="match status" value="1"/>
</dbReference>
<dbReference type="PROSITE" id="PS50977">
    <property type="entry name" value="HTH_TETR_2"/>
    <property type="match status" value="1"/>
</dbReference>
<keyword evidence="5" id="KW-1185">Reference proteome</keyword>
<comment type="caution">
    <text evidence="4">The sequence shown here is derived from an EMBL/GenBank/DDBJ whole genome shotgun (WGS) entry which is preliminary data.</text>
</comment>
<dbReference type="STRING" id="197461.A3843_10180"/>
<dbReference type="GO" id="GO:0000976">
    <property type="term" value="F:transcription cis-regulatory region binding"/>
    <property type="evidence" value="ECO:0007669"/>
    <property type="project" value="TreeGrafter"/>
</dbReference>
<accession>A0A1U7JGY5</accession>
<dbReference type="InterPro" id="IPR041483">
    <property type="entry name" value="TetR_C_34"/>
</dbReference>
<proteinExistence type="predicted"/>
<reference evidence="4 5" key="1">
    <citation type="submission" date="2016-03" db="EMBL/GenBank/DDBJ databases">
        <title>Genome sequence of Nesiotobacter sp. nov., a moderately halophilic alphaproteobacterium isolated from the Yellow Sea, China.</title>
        <authorList>
            <person name="Zhang G."/>
            <person name="Zhang R."/>
        </authorList>
    </citation>
    <scope>NUCLEOTIDE SEQUENCE [LARGE SCALE GENOMIC DNA]</scope>
    <source>
        <strain evidence="4 5">WB1-6</strain>
    </source>
</reference>
<dbReference type="SUPFAM" id="SSF46689">
    <property type="entry name" value="Homeodomain-like"/>
    <property type="match status" value="1"/>
</dbReference>
<sequence length="217" mass="24169">MTEMPFKRARSPQAKARRADDLLKAAATILDQQGVEEVTLTRIAARAGVVKSNVYRYFESREEILLRVLLSDLALMLDALEQTVQAPISPRRTAELLADGFASKPRVCLLLTDLAPTLERNIGSEKLRELKRMFLQALDRATAVLHCAQPEIKLPGCERIVMAINALVAGLWPMTHPGPVLERVQSEAEFARLRSDFQEALTQNIHALLLGAEAYRS</sequence>
<dbReference type="InterPro" id="IPR009057">
    <property type="entry name" value="Homeodomain-like_sf"/>
</dbReference>
<dbReference type="OrthoDB" id="9802498at2"/>
<evidence type="ECO:0000313" key="4">
    <source>
        <dbReference type="EMBL" id="OKL43954.1"/>
    </source>
</evidence>
<dbReference type="InterPro" id="IPR001647">
    <property type="entry name" value="HTH_TetR"/>
</dbReference>
<dbReference type="InterPro" id="IPR050109">
    <property type="entry name" value="HTH-type_TetR-like_transc_reg"/>
</dbReference>
<dbReference type="Proteomes" id="UP000185783">
    <property type="component" value="Unassembled WGS sequence"/>
</dbReference>
<evidence type="ECO:0000313" key="5">
    <source>
        <dbReference type="Proteomes" id="UP000185783"/>
    </source>
</evidence>
<organism evidence="4 5">
    <name type="scientific">Pseudovibrio exalbescens</name>
    <dbReference type="NCBI Taxonomy" id="197461"/>
    <lineage>
        <taxon>Bacteria</taxon>
        <taxon>Pseudomonadati</taxon>
        <taxon>Pseudomonadota</taxon>
        <taxon>Alphaproteobacteria</taxon>
        <taxon>Hyphomicrobiales</taxon>
        <taxon>Stappiaceae</taxon>
        <taxon>Pseudovibrio</taxon>
    </lineage>
</organism>
<dbReference type="Pfam" id="PF00440">
    <property type="entry name" value="TetR_N"/>
    <property type="match status" value="1"/>
</dbReference>
<dbReference type="AlphaFoldDB" id="A0A1U7JGY5"/>
<gene>
    <name evidence="4" type="ORF">A3843_10180</name>
</gene>
<feature type="domain" description="HTH tetR-type" evidence="3">
    <location>
        <begin position="16"/>
        <end position="76"/>
    </location>
</feature>
<keyword evidence="1 2" id="KW-0238">DNA-binding</keyword>
<protein>
    <recommendedName>
        <fullName evidence="3">HTH tetR-type domain-containing protein</fullName>
    </recommendedName>
</protein>
<feature type="DNA-binding region" description="H-T-H motif" evidence="2">
    <location>
        <begin position="39"/>
        <end position="58"/>
    </location>
</feature>
<name>A0A1U7JGY5_9HYPH</name>
<evidence type="ECO:0000256" key="2">
    <source>
        <dbReference type="PROSITE-ProRule" id="PRU00335"/>
    </source>
</evidence>
<dbReference type="GO" id="GO:0003700">
    <property type="term" value="F:DNA-binding transcription factor activity"/>
    <property type="evidence" value="ECO:0007669"/>
    <property type="project" value="TreeGrafter"/>
</dbReference>
<dbReference type="PANTHER" id="PTHR30055:SF178">
    <property type="entry name" value="POSSIBLE TRANSCRIPTIONAL REGULATORY PROTEIN"/>
    <property type="match status" value="1"/>
</dbReference>
<evidence type="ECO:0000256" key="1">
    <source>
        <dbReference type="ARBA" id="ARBA00023125"/>
    </source>
</evidence>
<dbReference type="EMBL" id="LVVZ01000015">
    <property type="protein sequence ID" value="OKL43954.1"/>
    <property type="molecule type" value="Genomic_DNA"/>
</dbReference>